<dbReference type="InterPro" id="IPR039614">
    <property type="entry name" value="PMI1-like"/>
</dbReference>
<comment type="caution">
    <text evidence="1">The sequence shown here is derived from an EMBL/GenBank/DDBJ whole genome shotgun (WGS) entry which is preliminary data.</text>
</comment>
<evidence type="ECO:0000313" key="1">
    <source>
        <dbReference type="EMBL" id="KAF9603705.1"/>
    </source>
</evidence>
<sequence length="259" mass="29360">MQTQFVAHPLQVVVHAYPHKLQIGKLKVELAHLVQDCIAKSLGGTLQQDTTFSLSGNAKGGLVVLRLECQLISNEPEVLKGGNSLSSFVRRLSLSSKNIFHIHTPKFVTPSKTWEIWEQNGLNLAEEPTQPKIDRLDAEEERAQDNAEEEESNVFLADLKDTRNPFSFKEEYFPNPLKRLEKRFRWKTKVDKQDVSSMKWEGAQDNADLGNGLGCVVPTKDGGYLTMMNLFTAEVSRKETPKQLSKPFVIPYLDDAEWF</sequence>
<dbReference type="PANTHER" id="PTHR33414">
    <property type="entry name" value="PROTEIN PLASTID MOVEMENT IMPAIRED 1-RELATED 1"/>
    <property type="match status" value="1"/>
</dbReference>
<name>A0A835HQ60_9MAGN</name>
<evidence type="ECO:0000313" key="2">
    <source>
        <dbReference type="Proteomes" id="UP000631114"/>
    </source>
</evidence>
<dbReference type="AlphaFoldDB" id="A0A835HQ60"/>
<accession>A0A835HQ60</accession>
<keyword evidence="2" id="KW-1185">Reference proteome</keyword>
<gene>
    <name evidence="1" type="ORF">IFM89_037468</name>
</gene>
<dbReference type="Proteomes" id="UP000631114">
    <property type="component" value="Unassembled WGS sequence"/>
</dbReference>
<reference evidence="1 2" key="1">
    <citation type="submission" date="2020-10" db="EMBL/GenBank/DDBJ databases">
        <title>The Coptis chinensis genome and diversification of protoberbering-type alkaloids.</title>
        <authorList>
            <person name="Wang B."/>
            <person name="Shu S."/>
            <person name="Song C."/>
            <person name="Liu Y."/>
        </authorList>
    </citation>
    <scope>NUCLEOTIDE SEQUENCE [LARGE SCALE GENOMIC DNA]</scope>
    <source>
        <strain evidence="1">HL-2020</strain>
        <tissue evidence="1">Leaf</tissue>
    </source>
</reference>
<organism evidence="1 2">
    <name type="scientific">Coptis chinensis</name>
    <dbReference type="NCBI Taxonomy" id="261450"/>
    <lineage>
        <taxon>Eukaryota</taxon>
        <taxon>Viridiplantae</taxon>
        <taxon>Streptophyta</taxon>
        <taxon>Embryophyta</taxon>
        <taxon>Tracheophyta</taxon>
        <taxon>Spermatophyta</taxon>
        <taxon>Magnoliopsida</taxon>
        <taxon>Ranunculales</taxon>
        <taxon>Ranunculaceae</taxon>
        <taxon>Coptidoideae</taxon>
        <taxon>Coptis</taxon>
    </lineage>
</organism>
<dbReference type="EMBL" id="JADFTS010000006">
    <property type="protein sequence ID" value="KAF9603705.1"/>
    <property type="molecule type" value="Genomic_DNA"/>
</dbReference>
<proteinExistence type="predicted"/>
<dbReference type="PANTHER" id="PTHR33414:SF2">
    <property type="entry name" value="PROTEIN PLASTID MOVEMENT IMPAIRED 1"/>
    <property type="match status" value="1"/>
</dbReference>
<protein>
    <submittedName>
        <fullName evidence="1">Uncharacterized protein</fullName>
    </submittedName>
</protein>